<evidence type="ECO:0000313" key="1">
    <source>
        <dbReference type="EMBL" id="RAL02636.1"/>
    </source>
</evidence>
<dbReference type="AlphaFoldDB" id="A0A395H4F8"/>
<reference evidence="1 2" key="1">
    <citation type="submission" date="2018-02" db="EMBL/GenBank/DDBJ databases">
        <title>The genomes of Aspergillus section Nigri reveals drivers in fungal speciation.</title>
        <authorList>
            <consortium name="DOE Joint Genome Institute"/>
            <person name="Vesth T.C."/>
            <person name="Nybo J."/>
            <person name="Theobald S."/>
            <person name="Brandl J."/>
            <person name="Frisvad J.C."/>
            <person name="Nielsen K.F."/>
            <person name="Lyhne E.K."/>
            <person name="Kogle M.E."/>
            <person name="Kuo A."/>
            <person name="Riley R."/>
            <person name="Clum A."/>
            <person name="Nolan M."/>
            <person name="Lipzen A."/>
            <person name="Salamov A."/>
            <person name="Henrissat B."/>
            <person name="Wiebenga A."/>
            <person name="De vries R.P."/>
            <person name="Grigoriev I.V."/>
            <person name="Mortensen U.H."/>
            <person name="Andersen M.R."/>
            <person name="Baker S.E."/>
        </authorList>
    </citation>
    <scope>NUCLEOTIDE SEQUENCE [LARGE SCALE GENOMIC DNA]</scope>
    <source>
        <strain evidence="1 2">CBS 121593</strain>
    </source>
</reference>
<dbReference type="STRING" id="1448316.A0A395H4F8"/>
<keyword evidence="2" id="KW-1185">Reference proteome</keyword>
<name>A0A395H4F8_9EURO</name>
<dbReference type="VEuPathDB" id="FungiDB:BO80DRAFT_443436"/>
<sequence length="186" mass="20879">MPSQKSWLLPSMTGRTITLTSNTTTQWQLIIAVKESPVEMDRADVFEQGAHPNTRIDFLCENLADPSHQAFIAMFLQIPVLGTESLPPSVRALQATKNDSERAKSLRLAYYRLHAANCQHTPAFLGIGEEEQGPEGWVPGGYVVFLGFTRVPGERLGTGCVGEGLFYELPFYERERIREAFRRAYT</sequence>
<protein>
    <submittedName>
        <fullName evidence="1">Uncharacterized protein</fullName>
    </submittedName>
</protein>
<dbReference type="RefSeq" id="XP_025576963.1">
    <property type="nucleotide sequence ID" value="XM_025721352.1"/>
</dbReference>
<evidence type="ECO:0000313" key="2">
    <source>
        <dbReference type="Proteomes" id="UP000249402"/>
    </source>
</evidence>
<dbReference type="OrthoDB" id="4207132at2759"/>
<accession>A0A395H4F8</accession>
<dbReference type="Proteomes" id="UP000249402">
    <property type="component" value="Unassembled WGS sequence"/>
</dbReference>
<gene>
    <name evidence="1" type="ORF">BO80DRAFT_443436</name>
</gene>
<dbReference type="EMBL" id="KZ824430">
    <property type="protein sequence ID" value="RAL02636.1"/>
    <property type="molecule type" value="Genomic_DNA"/>
</dbReference>
<organism evidence="1 2">
    <name type="scientific">Aspergillus ibericus CBS 121593</name>
    <dbReference type="NCBI Taxonomy" id="1448316"/>
    <lineage>
        <taxon>Eukaryota</taxon>
        <taxon>Fungi</taxon>
        <taxon>Dikarya</taxon>
        <taxon>Ascomycota</taxon>
        <taxon>Pezizomycotina</taxon>
        <taxon>Eurotiomycetes</taxon>
        <taxon>Eurotiomycetidae</taxon>
        <taxon>Eurotiales</taxon>
        <taxon>Aspergillaceae</taxon>
        <taxon>Aspergillus</taxon>
        <taxon>Aspergillus subgen. Circumdati</taxon>
    </lineage>
</organism>
<dbReference type="GeneID" id="37226217"/>
<proteinExistence type="predicted"/>